<protein>
    <submittedName>
        <fullName evidence="2">Uncharacterized protein</fullName>
    </submittedName>
</protein>
<proteinExistence type="predicted"/>
<gene>
    <name evidence="2" type="ORF">STRAU_2372</name>
</gene>
<name>S3ZN33_9ACTN</name>
<dbReference type="EMBL" id="AOPZ01000085">
    <property type="protein sequence ID" value="EPH44573.1"/>
    <property type="molecule type" value="Genomic_DNA"/>
</dbReference>
<dbReference type="PATRIC" id="fig|1286094.4.peg.2342"/>
<comment type="caution">
    <text evidence="2">The sequence shown here is derived from an EMBL/GenBank/DDBJ whole genome shotgun (WGS) entry which is preliminary data.</text>
</comment>
<dbReference type="AlphaFoldDB" id="S3ZN33"/>
<dbReference type="Proteomes" id="UP000014629">
    <property type="component" value="Unassembled WGS sequence"/>
</dbReference>
<reference evidence="2 3" key="1">
    <citation type="submission" date="2013-02" db="EMBL/GenBank/DDBJ databases">
        <title>Draft Genome Sequence of Streptomyces aurantiacus, Which Produces Setomimycin.</title>
        <authorList>
            <person name="Gruening B.A."/>
            <person name="Praeg A."/>
            <person name="Erxleben A."/>
            <person name="Guenther S."/>
            <person name="Mueller M."/>
        </authorList>
    </citation>
    <scope>NUCLEOTIDE SEQUENCE [LARGE SCALE GENOMIC DNA]</scope>
    <source>
        <strain evidence="2 3">JA 4570</strain>
    </source>
</reference>
<sequence>MHREQPGQAGPSRRGREALPEHTYGNREVGGLYVHGAHGGAVFPLFTRDRVRTPRRVRASGVDSTVTVP</sequence>
<organism evidence="2 3">
    <name type="scientific">Streptomyces aurantiacus JA 4570</name>
    <dbReference type="NCBI Taxonomy" id="1286094"/>
    <lineage>
        <taxon>Bacteria</taxon>
        <taxon>Bacillati</taxon>
        <taxon>Actinomycetota</taxon>
        <taxon>Actinomycetes</taxon>
        <taxon>Kitasatosporales</taxon>
        <taxon>Streptomycetaceae</taxon>
        <taxon>Streptomyces</taxon>
        <taxon>Streptomyces aurantiacus group</taxon>
    </lineage>
</organism>
<evidence type="ECO:0000313" key="3">
    <source>
        <dbReference type="Proteomes" id="UP000014629"/>
    </source>
</evidence>
<evidence type="ECO:0000313" key="2">
    <source>
        <dbReference type="EMBL" id="EPH44573.1"/>
    </source>
</evidence>
<feature type="region of interest" description="Disordered" evidence="1">
    <location>
        <begin position="1"/>
        <end position="23"/>
    </location>
</feature>
<evidence type="ECO:0000256" key="1">
    <source>
        <dbReference type="SAM" id="MobiDB-lite"/>
    </source>
</evidence>
<accession>S3ZN33</accession>
<keyword evidence="3" id="KW-1185">Reference proteome</keyword>